<comment type="catalytic activity">
    <reaction evidence="7">
        <text>L-aspartate + 2-oxoglutarate = oxaloacetate + L-glutamate</text>
        <dbReference type="Rhea" id="RHEA:21824"/>
        <dbReference type="ChEBI" id="CHEBI:16452"/>
        <dbReference type="ChEBI" id="CHEBI:16810"/>
        <dbReference type="ChEBI" id="CHEBI:29985"/>
        <dbReference type="ChEBI" id="CHEBI:29991"/>
        <dbReference type="EC" id="2.6.1.1"/>
    </reaction>
</comment>
<dbReference type="PANTHER" id="PTHR11879">
    <property type="entry name" value="ASPARTATE AMINOTRANSFERASE"/>
    <property type="match status" value="1"/>
</dbReference>
<dbReference type="InterPro" id="IPR004838">
    <property type="entry name" value="NHTrfase_class1_PyrdxlP-BS"/>
</dbReference>
<reference evidence="10" key="1">
    <citation type="journal article" date="2015" name="Nat. Genet.">
        <title>The genome and transcriptome of the zoonotic hookworm Ancylostoma ceylanicum identify infection-specific gene families.</title>
        <authorList>
            <person name="Schwarz E.M."/>
            <person name="Hu Y."/>
            <person name="Antoshechkin I."/>
            <person name="Miller M.M."/>
            <person name="Sternberg P.W."/>
            <person name="Aroian R.V."/>
        </authorList>
    </citation>
    <scope>NUCLEOTIDE SEQUENCE</scope>
    <source>
        <strain evidence="10">HY135</strain>
    </source>
</reference>
<dbReference type="FunFam" id="3.40.640.10:FF:000066">
    <property type="entry name" value="Aspartate aminotransferase"/>
    <property type="match status" value="1"/>
</dbReference>
<comment type="caution">
    <text evidence="9">The sequence shown here is derived from an EMBL/GenBank/DDBJ whole genome shotgun (WGS) entry which is preliminary data.</text>
</comment>
<dbReference type="PANTHER" id="PTHR11879:SF55">
    <property type="entry name" value="GLUTAMATE OXALOACETATE TRANSAMINASE 1, ISOFORM B"/>
    <property type="match status" value="1"/>
</dbReference>
<dbReference type="FunFam" id="3.90.1150.10:FF:000001">
    <property type="entry name" value="Aspartate aminotransferase"/>
    <property type="match status" value="1"/>
</dbReference>
<keyword evidence="10" id="KW-1185">Reference proteome</keyword>
<dbReference type="Proteomes" id="UP000024635">
    <property type="component" value="Unassembled WGS sequence"/>
</dbReference>
<protein>
    <recommendedName>
        <fullName evidence="7">Aspartate aminotransferase</fullName>
        <ecNumber evidence="7">2.6.1.1</ecNumber>
    </recommendedName>
</protein>
<keyword evidence="4 7" id="KW-0032">Aminotransferase</keyword>
<dbReference type="GO" id="GO:0006532">
    <property type="term" value="P:aspartate biosynthetic process"/>
    <property type="evidence" value="ECO:0007669"/>
    <property type="project" value="TreeGrafter"/>
</dbReference>
<feature type="domain" description="Aminotransferase class I/classII large" evidence="8">
    <location>
        <begin position="110"/>
        <end position="478"/>
    </location>
</feature>
<dbReference type="EC" id="2.6.1.1" evidence="7"/>
<accession>A0A016U334</accession>
<dbReference type="GO" id="GO:0030170">
    <property type="term" value="F:pyridoxal phosphate binding"/>
    <property type="evidence" value="ECO:0007669"/>
    <property type="project" value="InterPro"/>
</dbReference>
<comment type="subunit">
    <text evidence="3 7">Homodimer.</text>
</comment>
<dbReference type="InterPro" id="IPR015424">
    <property type="entry name" value="PyrdxlP-dep_Trfase"/>
</dbReference>
<evidence type="ECO:0000256" key="5">
    <source>
        <dbReference type="ARBA" id="ARBA00022679"/>
    </source>
</evidence>
<dbReference type="PRINTS" id="PR00799">
    <property type="entry name" value="TRANSAMINASE"/>
</dbReference>
<dbReference type="NCBIfam" id="NF006719">
    <property type="entry name" value="PRK09257.1"/>
    <property type="match status" value="1"/>
</dbReference>
<organism evidence="9 10">
    <name type="scientific">Ancylostoma ceylanicum</name>
    <dbReference type="NCBI Taxonomy" id="53326"/>
    <lineage>
        <taxon>Eukaryota</taxon>
        <taxon>Metazoa</taxon>
        <taxon>Ecdysozoa</taxon>
        <taxon>Nematoda</taxon>
        <taxon>Chromadorea</taxon>
        <taxon>Rhabditida</taxon>
        <taxon>Rhabditina</taxon>
        <taxon>Rhabditomorpha</taxon>
        <taxon>Strongyloidea</taxon>
        <taxon>Ancylostomatidae</taxon>
        <taxon>Ancylostomatinae</taxon>
        <taxon>Ancylostoma</taxon>
    </lineage>
</organism>
<dbReference type="InterPro" id="IPR004839">
    <property type="entry name" value="Aminotransferase_I/II_large"/>
</dbReference>
<dbReference type="PROSITE" id="PS00105">
    <property type="entry name" value="AA_TRANSFER_CLASS_1"/>
    <property type="match status" value="1"/>
</dbReference>
<evidence type="ECO:0000256" key="2">
    <source>
        <dbReference type="ARBA" id="ARBA00007441"/>
    </source>
</evidence>
<evidence type="ECO:0000256" key="3">
    <source>
        <dbReference type="ARBA" id="ARBA00011738"/>
    </source>
</evidence>
<dbReference type="CDD" id="cd00609">
    <property type="entry name" value="AAT_like"/>
    <property type="match status" value="1"/>
</dbReference>
<evidence type="ECO:0000256" key="1">
    <source>
        <dbReference type="ARBA" id="ARBA00001933"/>
    </source>
</evidence>
<dbReference type="InterPro" id="IPR015421">
    <property type="entry name" value="PyrdxlP-dep_Trfase_major"/>
</dbReference>
<dbReference type="GO" id="GO:0004069">
    <property type="term" value="F:L-aspartate:2-oxoglutarate aminotransferase activity"/>
    <property type="evidence" value="ECO:0007669"/>
    <property type="project" value="UniProtKB-EC"/>
</dbReference>
<comment type="miscellaneous">
    <text evidence="7">In eukaryotes there are cytoplasmic, mitochondrial and chloroplastic isozymes.</text>
</comment>
<dbReference type="Pfam" id="PF00155">
    <property type="entry name" value="Aminotran_1_2"/>
    <property type="match status" value="1"/>
</dbReference>
<dbReference type="SUPFAM" id="SSF53383">
    <property type="entry name" value="PLP-dependent transferases"/>
    <property type="match status" value="1"/>
</dbReference>
<dbReference type="OrthoDB" id="6752799at2759"/>
<evidence type="ECO:0000313" key="9">
    <source>
        <dbReference type="EMBL" id="EYC09386.1"/>
    </source>
</evidence>
<dbReference type="GO" id="GO:0005829">
    <property type="term" value="C:cytosol"/>
    <property type="evidence" value="ECO:0007669"/>
    <property type="project" value="TreeGrafter"/>
</dbReference>
<dbReference type="InterPro" id="IPR000796">
    <property type="entry name" value="Asp_trans"/>
</dbReference>
<comment type="cofactor">
    <cofactor evidence="1">
        <name>pyridoxal 5'-phosphate</name>
        <dbReference type="ChEBI" id="CHEBI:597326"/>
    </cofactor>
</comment>
<proteinExistence type="inferred from homology"/>
<name>A0A016U334_9BILA</name>
<evidence type="ECO:0000256" key="6">
    <source>
        <dbReference type="ARBA" id="ARBA00022898"/>
    </source>
</evidence>
<dbReference type="STRING" id="53326.A0A016U334"/>
<sequence length="490" mass="55050">MFMFLEDDTLILRLALVWRGGQHEEMSISLIPNVADIYRKQFYRSHTSRTTRSEVRIAREFIEFCQNNDLDGVNFAPLPRQMSFFDGIAVAPPIEVFFMNKMFMDETSPNKVNLTVGAYRTEEGKPWVLPVVREAEKALANDETLNHEYLPVLGHEGFSQAACALVLGENSPAIKEGRYTGVQCLSGTGSLRAGAEFLARILNLKTAYFSNPTWGNHKLVFTNAGFTTFGAYQYWDAAKRCVSIDKFLADLEAAPAKSVILLHGCAHNPTGMDPTHDQWKQICEVIKRRNLFTFFDIAYQGFASGSPDADAWAVRYFVEQGMEMLIAQSFAKNFGLYNERVGNLCLVVKDPSVLPGYKSQMSLIIRANWSNPPAHGARVVHKVLTTPEMRKQWDGAIQTMSSRIKQMRAALREHLEKLKTPGTWSHITQQIGMFSYTGLNPAQVDHLVKKHKVFLLKDGRINVCGLNPNNVEYVAKAIDDAVRNVSASNL</sequence>
<dbReference type="AlphaFoldDB" id="A0A016U334"/>
<dbReference type="EMBL" id="JARK01001396">
    <property type="protein sequence ID" value="EYC09386.1"/>
    <property type="molecule type" value="Genomic_DNA"/>
</dbReference>
<comment type="similarity">
    <text evidence="2">Belongs to the class-I pyridoxal-phosphate-dependent aminotransferase family.</text>
</comment>
<keyword evidence="5 7" id="KW-0808">Transferase</keyword>
<evidence type="ECO:0000313" key="10">
    <source>
        <dbReference type="Proteomes" id="UP000024635"/>
    </source>
</evidence>
<evidence type="ECO:0000256" key="4">
    <source>
        <dbReference type="ARBA" id="ARBA00022576"/>
    </source>
</evidence>
<keyword evidence="6" id="KW-0663">Pyridoxal phosphate</keyword>
<dbReference type="Gene3D" id="3.40.640.10">
    <property type="entry name" value="Type I PLP-dependent aspartate aminotransferase-like (Major domain)"/>
    <property type="match status" value="1"/>
</dbReference>
<dbReference type="InterPro" id="IPR015422">
    <property type="entry name" value="PyrdxlP-dep_Trfase_small"/>
</dbReference>
<evidence type="ECO:0000259" key="8">
    <source>
        <dbReference type="Pfam" id="PF00155"/>
    </source>
</evidence>
<gene>
    <name evidence="9" type="primary">Acey_s0060.g3086</name>
    <name evidence="9" type="synonym">Acey-got-1.2</name>
    <name evidence="9" type="ORF">Y032_0060g3086</name>
</gene>
<dbReference type="Gene3D" id="3.90.1150.10">
    <property type="entry name" value="Aspartate Aminotransferase, domain 1"/>
    <property type="match status" value="1"/>
</dbReference>
<evidence type="ECO:0000256" key="7">
    <source>
        <dbReference type="RuleBase" id="RU000480"/>
    </source>
</evidence>